<reference evidence="1 2" key="1">
    <citation type="submission" date="2016-06" db="EMBL/GenBank/DDBJ databases">
        <title>The Draft Genome Sequence and Annotation of the Desert Woodrat Neotoma lepida.</title>
        <authorList>
            <person name="Campbell M."/>
            <person name="Oakeson K.F."/>
            <person name="Yandell M."/>
            <person name="Halpert J.R."/>
            <person name="Dearing D."/>
        </authorList>
    </citation>
    <scope>NUCLEOTIDE SEQUENCE [LARGE SCALE GENOMIC DNA]</scope>
    <source>
        <strain evidence="1">417</strain>
        <tissue evidence="1">Liver</tissue>
    </source>
</reference>
<dbReference type="GO" id="GO:0004459">
    <property type="term" value="F:L-lactate dehydrogenase (NAD+) activity"/>
    <property type="evidence" value="ECO:0007669"/>
    <property type="project" value="TreeGrafter"/>
</dbReference>
<comment type="caution">
    <text evidence="1">The sequence shown here is derived from an EMBL/GenBank/DDBJ whole genome shotgun (WGS) entry which is preliminary data.</text>
</comment>
<accession>A0A1A6HB09</accession>
<dbReference type="PANTHER" id="PTHR43128:SF10">
    <property type="entry name" value="L-LACTATE DEHYDROGENASE A CHAIN"/>
    <property type="match status" value="1"/>
</dbReference>
<evidence type="ECO:0000313" key="1">
    <source>
        <dbReference type="EMBL" id="OBS75758.1"/>
    </source>
</evidence>
<dbReference type="SUPFAM" id="SSF51735">
    <property type="entry name" value="NAD(P)-binding Rossmann-fold domains"/>
    <property type="match status" value="1"/>
</dbReference>
<dbReference type="SUPFAM" id="SSF56327">
    <property type="entry name" value="LDH C-terminal domain-like"/>
    <property type="match status" value="1"/>
</dbReference>
<dbReference type="AlphaFoldDB" id="A0A1A6HB09"/>
<sequence length="148" mass="16681">MATLKAQLVGNLLKKECPPPSTQNKIMGNVNIFKFIIPNIVTYSPNFKLLIVSNPFCNLMGERLGVHLLSCHGWILGEHRDSDVPVWSDVNVAGISLRNLNSELDTDADKEQWRVHPISTMNRISMESRVMSSSVSLVSRDKMESWML</sequence>
<organism evidence="1 2">
    <name type="scientific">Neotoma lepida</name>
    <name type="common">Desert woodrat</name>
    <dbReference type="NCBI Taxonomy" id="56216"/>
    <lineage>
        <taxon>Eukaryota</taxon>
        <taxon>Metazoa</taxon>
        <taxon>Chordata</taxon>
        <taxon>Craniata</taxon>
        <taxon>Vertebrata</taxon>
        <taxon>Euteleostomi</taxon>
        <taxon>Mammalia</taxon>
        <taxon>Eutheria</taxon>
        <taxon>Euarchontoglires</taxon>
        <taxon>Glires</taxon>
        <taxon>Rodentia</taxon>
        <taxon>Myomorpha</taxon>
        <taxon>Muroidea</taxon>
        <taxon>Cricetidae</taxon>
        <taxon>Neotominae</taxon>
        <taxon>Neotoma</taxon>
    </lineage>
</organism>
<proteinExistence type="predicted"/>
<dbReference type="STRING" id="56216.A0A1A6HB09"/>
<gene>
    <name evidence="1" type="ORF">A6R68_17790</name>
</gene>
<feature type="non-terminal residue" evidence="1">
    <location>
        <position position="148"/>
    </location>
</feature>
<dbReference type="GO" id="GO:0006089">
    <property type="term" value="P:lactate metabolic process"/>
    <property type="evidence" value="ECO:0007669"/>
    <property type="project" value="TreeGrafter"/>
</dbReference>
<dbReference type="PANTHER" id="PTHR43128">
    <property type="entry name" value="L-2-HYDROXYCARBOXYLATE DEHYDROGENASE (NAD(P)(+))"/>
    <property type="match status" value="1"/>
</dbReference>
<dbReference type="Gene3D" id="3.90.110.10">
    <property type="entry name" value="Lactate dehydrogenase/glycoside hydrolase, family 4, C-terminal"/>
    <property type="match status" value="1"/>
</dbReference>
<keyword evidence="2" id="KW-1185">Reference proteome</keyword>
<evidence type="ECO:0000313" key="2">
    <source>
        <dbReference type="Proteomes" id="UP000092124"/>
    </source>
</evidence>
<dbReference type="InterPro" id="IPR036291">
    <property type="entry name" value="NAD(P)-bd_dom_sf"/>
</dbReference>
<dbReference type="OrthoDB" id="5405561at2759"/>
<dbReference type="InterPro" id="IPR015955">
    <property type="entry name" value="Lactate_DH/Glyco_Ohase_4_C"/>
</dbReference>
<protein>
    <submittedName>
        <fullName evidence="1">Uncharacterized protein</fullName>
    </submittedName>
</protein>
<name>A0A1A6HB09_NEOLE</name>
<dbReference type="Proteomes" id="UP000092124">
    <property type="component" value="Unassembled WGS sequence"/>
</dbReference>
<dbReference type="EMBL" id="LZPO01035461">
    <property type="protein sequence ID" value="OBS75758.1"/>
    <property type="molecule type" value="Genomic_DNA"/>
</dbReference>